<reference evidence="1 2" key="1">
    <citation type="submission" date="2018-06" db="EMBL/GenBank/DDBJ databases">
        <title>Comparative genomics reveals the genomic features of Rhizophagus irregularis, R. cerebriforme, R. diaphanum and Gigaspora rosea, and their symbiotic lifestyle signature.</title>
        <authorList>
            <person name="Morin E."/>
            <person name="San Clemente H."/>
            <person name="Chen E.C.H."/>
            <person name="De La Providencia I."/>
            <person name="Hainaut M."/>
            <person name="Kuo A."/>
            <person name="Kohler A."/>
            <person name="Murat C."/>
            <person name="Tang N."/>
            <person name="Roy S."/>
            <person name="Loubradou J."/>
            <person name="Henrissat B."/>
            <person name="Grigoriev I.V."/>
            <person name="Corradi N."/>
            <person name="Roux C."/>
            <person name="Martin F.M."/>
        </authorList>
    </citation>
    <scope>NUCLEOTIDE SEQUENCE [LARGE SCALE GENOMIC DNA]</scope>
    <source>
        <strain evidence="1 2">DAOM 194757</strain>
    </source>
</reference>
<sequence>MIIEKLFQKYRKIKPTSLFGIYNDNPIIQNSLAEEPFIPAPCSTYDCNQYIHNDDTAGNTGVVKTYNAQFAKEDLKFSTMPNDG</sequence>
<accession>A0A397VUG7</accession>
<dbReference type="AlphaFoldDB" id="A0A397VUG7"/>
<gene>
    <name evidence="1" type="ORF">C2G38_2167085</name>
</gene>
<organism evidence="1 2">
    <name type="scientific">Gigaspora rosea</name>
    <dbReference type="NCBI Taxonomy" id="44941"/>
    <lineage>
        <taxon>Eukaryota</taxon>
        <taxon>Fungi</taxon>
        <taxon>Fungi incertae sedis</taxon>
        <taxon>Mucoromycota</taxon>
        <taxon>Glomeromycotina</taxon>
        <taxon>Glomeromycetes</taxon>
        <taxon>Diversisporales</taxon>
        <taxon>Gigasporaceae</taxon>
        <taxon>Gigaspora</taxon>
    </lineage>
</organism>
<evidence type="ECO:0000313" key="2">
    <source>
        <dbReference type="Proteomes" id="UP000266673"/>
    </source>
</evidence>
<dbReference type="EMBL" id="QKWP01000192">
    <property type="protein sequence ID" value="RIB25017.1"/>
    <property type="molecule type" value="Genomic_DNA"/>
</dbReference>
<keyword evidence="2" id="KW-1185">Reference proteome</keyword>
<dbReference type="Proteomes" id="UP000266673">
    <property type="component" value="Unassembled WGS sequence"/>
</dbReference>
<evidence type="ECO:0000313" key="1">
    <source>
        <dbReference type="EMBL" id="RIB25017.1"/>
    </source>
</evidence>
<protein>
    <submittedName>
        <fullName evidence="1">Uncharacterized protein</fullName>
    </submittedName>
</protein>
<name>A0A397VUG7_9GLOM</name>
<comment type="caution">
    <text evidence="1">The sequence shown here is derived from an EMBL/GenBank/DDBJ whole genome shotgun (WGS) entry which is preliminary data.</text>
</comment>
<proteinExistence type="predicted"/>